<dbReference type="CDD" id="cd11386">
    <property type="entry name" value="MCP_signal"/>
    <property type="match status" value="1"/>
</dbReference>
<evidence type="ECO:0000313" key="16">
    <source>
        <dbReference type="Proteomes" id="UP000075531"/>
    </source>
</evidence>
<feature type="domain" description="HAMP" evidence="14">
    <location>
        <begin position="299"/>
        <end position="351"/>
    </location>
</feature>
<evidence type="ECO:0000256" key="4">
    <source>
        <dbReference type="ARBA" id="ARBA00022692"/>
    </source>
</evidence>
<feature type="coiled-coil region" evidence="10">
    <location>
        <begin position="532"/>
        <end position="559"/>
    </location>
</feature>
<evidence type="ECO:0000256" key="10">
    <source>
        <dbReference type="SAM" id="Coils"/>
    </source>
</evidence>
<dbReference type="SMART" id="SM00283">
    <property type="entry name" value="MA"/>
    <property type="match status" value="1"/>
</dbReference>
<keyword evidence="7 9" id="KW-0807">Transducer</keyword>
<dbReference type="STRING" id="1121338.CLTEP_14920"/>
<dbReference type="GO" id="GO:0005886">
    <property type="term" value="C:plasma membrane"/>
    <property type="evidence" value="ECO:0007669"/>
    <property type="project" value="UniProtKB-SubCell"/>
</dbReference>
<organism evidence="15 16">
    <name type="scientific">Clostridium tepidiprofundi DSM 19306</name>
    <dbReference type="NCBI Taxonomy" id="1121338"/>
    <lineage>
        <taxon>Bacteria</taxon>
        <taxon>Bacillati</taxon>
        <taxon>Bacillota</taxon>
        <taxon>Clostridia</taxon>
        <taxon>Eubacteriales</taxon>
        <taxon>Clostridiaceae</taxon>
        <taxon>Clostridium</taxon>
    </lineage>
</organism>
<dbReference type="InterPro" id="IPR033479">
    <property type="entry name" value="dCache_1"/>
</dbReference>
<dbReference type="SMART" id="SM00304">
    <property type="entry name" value="HAMP"/>
    <property type="match status" value="1"/>
</dbReference>
<dbReference type="CDD" id="cd12914">
    <property type="entry name" value="PDC1_DGC_like"/>
    <property type="match status" value="1"/>
</dbReference>
<dbReference type="GO" id="GO:0006935">
    <property type="term" value="P:chemotaxis"/>
    <property type="evidence" value="ECO:0007669"/>
    <property type="project" value="UniProtKB-KW"/>
</dbReference>
<feature type="compositionally biased region" description="Low complexity" evidence="11">
    <location>
        <begin position="608"/>
        <end position="632"/>
    </location>
</feature>
<dbReference type="PANTHER" id="PTHR32089">
    <property type="entry name" value="METHYL-ACCEPTING CHEMOTAXIS PROTEIN MCPB"/>
    <property type="match status" value="1"/>
</dbReference>
<proteinExistence type="inferred from homology"/>
<evidence type="ECO:0000256" key="5">
    <source>
        <dbReference type="ARBA" id="ARBA00022989"/>
    </source>
</evidence>
<dbReference type="SUPFAM" id="SSF103190">
    <property type="entry name" value="Sensory domain-like"/>
    <property type="match status" value="1"/>
</dbReference>
<dbReference type="Gene3D" id="6.10.340.10">
    <property type="match status" value="1"/>
</dbReference>
<feature type="region of interest" description="Disordered" evidence="11">
    <location>
        <begin position="608"/>
        <end position="633"/>
    </location>
</feature>
<protein>
    <submittedName>
        <fullName evidence="15">Methyl-accepting chemotaxis protein McpC</fullName>
    </submittedName>
</protein>
<dbReference type="Pfam" id="PF00015">
    <property type="entry name" value="MCPsignal"/>
    <property type="match status" value="1"/>
</dbReference>
<evidence type="ECO:0000256" key="2">
    <source>
        <dbReference type="ARBA" id="ARBA00022475"/>
    </source>
</evidence>
<dbReference type="InterPro" id="IPR004089">
    <property type="entry name" value="MCPsignal_dom"/>
</dbReference>
<dbReference type="EMBL" id="LTBA01000014">
    <property type="protein sequence ID" value="KYH34564.1"/>
    <property type="molecule type" value="Genomic_DNA"/>
</dbReference>
<dbReference type="CDD" id="cd06225">
    <property type="entry name" value="HAMP"/>
    <property type="match status" value="1"/>
</dbReference>
<dbReference type="CDD" id="cd12912">
    <property type="entry name" value="PDC2_MCP_like"/>
    <property type="match status" value="1"/>
</dbReference>
<feature type="transmembrane region" description="Helical" evidence="12">
    <location>
        <begin position="9"/>
        <end position="30"/>
    </location>
</feature>
<dbReference type="OrthoDB" id="597657at2"/>
<dbReference type="PROSITE" id="PS50111">
    <property type="entry name" value="CHEMOTAXIS_TRANSDUC_2"/>
    <property type="match status" value="1"/>
</dbReference>
<keyword evidence="10" id="KW-0175">Coiled coil</keyword>
<dbReference type="Pfam" id="PF00672">
    <property type="entry name" value="HAMP"/>
    <property type="match status" value="1"/>
</dbReference>
<sequence>MMKSLKQKIILPVLLSAFVGILILAVAVFFRAQSIMIDNMEQLVQSKVSKLAMITDNKVNEWKNQIDLLSSIDIIKDLNADELEKFHSQNSQSFKEYESLIISDQYGNYKGTNGGIGNISDREYFKEVMNGKLVISEPVISKSLGEPIIVVAAPVEDTYGKVIGLIGGTVKLSAITDIINREKLGENGYAYMINKSGIAIAHPVKEKILKESILESSSKTLKNIGKRMIAGKYGVDDYECNGVRKIVAYAPIKSTGWSVAMTTNYSEVLEGANKLKNIITIMGILILVLLALVIYVLINKAVKPIIDIASITKEVSSGNLNVNIDVKSKDEIGVLANNFNKMIENMKSLISNINDMGETVATTSQQMMESTQEATKVSEQITDTISELAKGATVQAQSAQNISDMASELIDGISRISKNTDNTEELAINAREAVDFGMSTIEYQNKMMIENKNSTKKFSRDIVSLSKKSEHIGQIVELIGNIAEQTNLLALNAAIEAARAGEHGKGFAVVADEVRKLAEESSKSTQDISNIISEIQTEVDNVVKEMSNTENIIAEQEKAVKETVGAFEKILSSVEDVMNNIKEVADYSKELSAKSLSVGESIESISSITQENAAGTEEAAASTEEQTASLEEITASAQELAEISKKLQQSIKKFTI</sequence>
<evidence type="ECO:0000256" key="11">
    <source>
        <dbReference type="SAM" id="MobiDB-lite"/>
    </source>
</evidence>
<evidence type="ECO:0000256" key="7">
    <source>
        <dbReference type="ARBA" id="ARBA00023224"/>
    </source>
</evidence>
<evidence type="ECO:0000256" key="12">
    <source>
        <dbReference type="SAM" id="Phobius"/>
    </source>
</evidence>
<evidence type="ECO:0000259" key="13">
    <source>
        <dbReference type="PROSITE" id="PS50111"/>
    </source>
</evidence>
<feature type="transmembrane region" description="Helical" evidence="12">
    <location>
        <begin position="278"/>
        <end position="298"/>
    </location>
</feature>
<keyword evidence="6 12" id="KW-0472">Membrane</keyword>
<keyword evidence="5 12" id="KW-1133">Transmembrane helix</keyword>
<keyword evidence="4 12" id="KW-0812">Transmembrane</keyword>
<evidence type="ECO:0000256" key="1">
    <source>
        <dbReference type="ARBA" id="ARBA00004651"/>
    </source>
</evidence>
<dbReference type="PANTHER" id="PTHR32089:SF112">
    <property type="entry name" value="LYSOZYME-LIKE PROTEIN-RELATED"/>
    <property type="match status" value="1"/>
</dbReference>
<dbReference type="Proteomes" id="UP000075531">
    <property type="component" value="Unassembled WGS sequence"/>
</dbReference>
<dbReference type="PATRIC" id="fig|1121338.3.peg.1536"/>
<name>A0A151B3R9_9CLOT</name>
<evidence type="ECO:0000256" key="6">
    <source>
        <dbReference type="ARBA" id="ARBA00023136"/>
    </source>
</evidence>
<keyword evidence="2" id="KW-1003">Cell membrane</keyword>
<evidence type="ECO:0000259" key="14">
    <source>
        <dbReference type="PROSITE" id="PS50885"/>
    </source>
</evidence>
<dbReference type="SUPFAM" id="SSF58104">
    <property type="entry name" value="Methyl-accepting chemotaxis protein (MCP) signaling domain"/>
    <property type="match status" value="1"/>
</dbReference>
<comment type="similarity">
    <text evidence="8">Belongs to the methyl-accepting chemotaxis (MCP) protein family.</text>
</comment>
<gene>
    <name evidence="15" type="primary">mcpC_5</name>
    <name evidence="15" type="ORF">CLTEP_14920</name>
</gene>
<feature type="domain" description="Methyl-accepting transducer" evidence="13">
    <location>
        <begin position="370"/>
        <end position="627"/>
    </location>
</feature>
<evidence type="ECO:0000256" key="3">
    <source>
        <dbReference type="ARBA" id="ARBA00022500"/>
    </source>
</evidence>
<dbReference type="PROSITE" id="PS50885">
    <property type="entry name" value="HAMP"/>
    <property type="match status" value="1"/>
</dbReference>
<dbReference type="InterPro" id="IPR003660">
    <property type="entry name" value="HAMP_dom"/>
</dbReference>
<reference evidence="15 16" key="1">
    <citation type="submission" date="2016-02" db="EMBL/GenBank/DDBJ databases">
        <title>Genome sequence of Clostridium tepidiprofundi DSM 19306.</title>
        <authorList>
            <person name="Poehlein A."/>
            <person name="Daniel R."/>
        </authorList>
    </citation>
    <scope>NUCLEOTIDE SEQUENCE [LARGE SCALE GENOMIC DNA]</scope>
    <source>
        <strain evidence="15 16">DSM 19306</strain>
    </source>
</reference>
<dbReference type="GO" id="GO:0007165">
    <property type="term" value="P:signal transduction"/>
    <property type="evidence" value="ECO:0007669"/>
    <property type="project" value="UniProtKB-KW"/>
</dbReference>
<dbReference type="Gene3D" id="1.10.287.950">
    <property type="entry name" value="Methyl-accepting chemotaxis protein"/>
    <property type="match status" value="1"/>
</dbReference>
<evidence type="ECO:0000256" key="9">
    <source>
        <dbReference type="PROSITE-ProRule" id="PRU00284"/>
    </source>
</evidence>
<dbReference type="Gene3D" id="3.30.450.20">
    <property type="entry name" value="PAS domain"/>
    <property type="match status" value="1"/>
</dbReference>
<dbReference type="Pfam" id="PF02743">
    <property type="entry name" value="dCache_1"/>
    <property type="match status" value="1"/>
</dbReference>
<accession>A0A151B3R9</accession>
<evidence type="ECO:0000256" key="8">
    <source>
        <dbReference type="ARBA" id="ARBA00029447"/>
    </source>
</evidence>
<dbReference type="InterPro" id="IPR029151">
    <property type="entry name" value="Sensor-like_sf"/>
</dbReference>
<comment type="caution">
    <text evidence="15">The sequence shown here is derived from an EMBL/GenBank/DDBJ whole genome shotgun (WGS) entry which is preliminary data.</text>
</comment>
<evidence type="ECO:0000313" key="15">
    <source>
        <dbReference type="EMBL" id="KYH34564.1"/>
    </source>
</evidence>
<comment type="subcellular location">
    <subcellularLocation>
        <location evidence="1">Cell membrane</location>
        <topology evidence="1">Multi-pass membrane protein</topology>
    </subcellularLocation>
</comment>
<keyword evidence="3" id="KW-0145">Chemotaxis</keyword>
<keyword evidence="16" id="KW-1185">Reference proteome</keyword>
<dbReference type="AlphaFoldDB" id="A0A151B3R9"/>